<feature type="transmembrane region" description="Helical" evidence="3">
    <location>
        <begin position="649"/>
        <end position="670"/>
    </location>
</feature>
<feature type="compositionally biased region" description="Pro residues" evidence="2">
    <location>
        <begin position="521"/>
        <end position="531"/>
    </location>
</feature>
<feature type="region of interest" description="Disordered" evidence="2">
    <location>
        <begin position="116"/>
        <end position="135"/>
    </location>
</feature>
<keyword evidence="1" id="KW-0175">Coiled coil</keyword>
<feature type="transmembrane region" description="Helical" evidence="3">
    <location>
        <begin position="846"/>
        <end position="869"/>
    </location>
</feature>
<evidence type="ECO:0000256" key="1">
    <source>
        <dbReference type="SAM" id="Coils"/>
    </source>
</evidence>
<dbReference type="KEGG" id="ztr:MYCGRDRAFT_111815"/>
<feature type="region of interest" description="Disordered" evidence="2">
    <location>
        <begin position="323"/>
        <end position="349"/>
    </location>
</feature>
<feature type="region of interest" description="Disordered" evidence="2">
    <location>
        <begin position="706"/>
        <end position="733"/>
    </location>
</feature>
<accession>F9XSC4</accession>
<evidence type="ECO:0000313" key="5">
    <source>
        <dbReference type="Proteomes" id="UP000008062"/>
    </source>
</evidence>
<reference evidence="4 5" key="1">
    <citation type="journal article" date="2011" name="PLoS Genet.">
        <title>Finished genome of the fungal wheat pathogen Mycosphaerella graminicola reveals dispensome structure, chromosome plasticity, and stealth pathogenesis.</title>
        <authorList>
            <person name="Goodwin S.B."/>
            <person name="Ben M'barek S."/>
            <person name="Dhillon B."/>
            <person name="Wittenberg A.H.J."/>
            <person name="Crane C.F."/>
            <person name="Hane J.K."/>
            <person name="Foster A.J."/>
            <person name="Van der Lee T.A.J."/>
            <person name="Grimwood J."/>
            <person name="Aerts A."/>
            <person name="Antoniw J."/>
            <person name="Bailey A."/>
            <person name="Bluhm B."/>
            <person name="Bowler J."/>
            <person name="Bristow J."/>
            <person name="van der Burgt A."/>
            <person name="Canto-Canche B."/>
            <person name="Churchill A.C.L."/>
            <person name="Conde-Ferraez L."/>
            <person name="Cools H.J."/>
            <person name="Coutinho P.M."/>
            <person name="Csukai M."/>
            <person name="Dehal P."/>
            <person name="De Wit P."/>
            <person name="Donzelli B."/>
            <person name="van de Geest H.C."/>
            <person name="van Ham R.C.H.J."/>
            <person name="Hammond-Kosack K.E."/>
            <person name="Henrissat B."/>
            <person name="Kilian A."/>
            <person name="Kobayashi A.K."/>
            <person name="Koopmann E."/>
            <person name="Kourmpetis Y."/>
            <person name="Kuzniar A."/>
            <person name="Lindquist E."/>
            <person name="Lombard V."/>
            <person name="Maliepaard C."/>
            <person name="Martins N."/>
            <person name="Mehrabi R."/>
            <person name="Nap J.P.H."/>
            <person name="Ponomarenko A."/>
            <person name="Rudd J.J."/>
            <person name="Salamov A."/>
            <person name="Schmutz J."/>
            <person name="Schouten H.J."/>
            <person name="Shapiro H."/>
            <person name="Stergiopoulos I."/>
            <person name="Torriani S.F.F."/>
            <person name="Tu H."/>
            <person name="de Vries R.P."/>
            <person name="Waalwijk C."/>
            <person name="Ware S.B."/>
            <person name="Wiebenga A."/>
            <person name="Zwiers L.-H."/>
            <person name="Oliver R.P."/>
            <person name="Grigoriev I.V."/>
            <person name="Kema G.H.J."/>
        </authorList>
    </citation>
    <scope>NUCLEOTIDE SEQUENCE [LARGE SCALE GENOMIC DNA]</scope>
    <source>
        <strain evidence="5">CBS 115943 / IPO323</strain>
    </source>
</reference>
<dbReference type="OrthoDB" id="414243at2759"/>
<keyword evidence="3" id="KW-0472">Membrane</keyword>
<name>F9XSC4_ZYMTI</name>
<dbReference type="EMBL" id="CM001216">
    <property type="protein sequence ID" value="EGP81859.1"/>
    <property type="molecule type" value="Genomic_DNA"/>
</dbReference>
<sequence>MSNLVHQSHLATRHQSAATVARDATSISVRAFPSSTSTYIQQQCYRHEHIHPVSGNGRTNPCKLAFAKAATSICCHEVVQKHSCPPNPVLRCPGNRTSTASRTDVARDVNVGSDLASSIAPASPTPSLLLPPSLPPKKHSITDDAALGLLREAHAFGTSFHDHRSSTPSISHPLQNLQTAMTRDPPDAVHCYYASQLGILGSLHKTKALSCPVALTVRKKVLKGSQGEDVICQSPIGLPRTVRIQHLLEDLHFHKSQIDPASKYVCIWRVARLIAASTFCSKHNPWDFEAPFEERFAAIRGKALACPPFEELPHAVAPQTLMGSKRARVDESYPATPSPPKRARSSRAESHLPCQTLGLAKHFDATAGFQMNDATGGYGGLYGGGLPVDDDLFSYDGEVLSLCTQTLLSTPPEPTNATTTMQSVAPQHTQQMTPVGDDLFSYDDEVLSLCTQTLLSTPPEPTNATTTMQSVAPQHPQQMTPVGDDLFSYDDEVLSLCTQTLLSTPAEPMNATTTMQSVHPPQHPQQMTPPSPLAEKLARINVAPEQSSQPTSSVSSAGQWDQSSQSTGSVSSELSSWDEAEWLQWESNEWSTSHSGLGSLVIPPDATRSRSPIGNNDTTPHSTTTTTMPKAAPKKKKNKAWGPLRCREVLITVVSLGFISLVIALIAFIIQRLAASSAAEHDQHRGPPPVQEAVFTETVTLTVTSDGEGGKAVVETRTETETSTSTKARQGMGVCTDPAGAISRCPVANSPYWQNSKGKILVLAHMSPPNLSPSSPASSSSSAWETVSDNSSDASSADTRSSSIASSCALHELTFLKRDNELELSAHTQHERPDRDRKRRWWKSPIGTLLGVTAGVALAIAIIGLALVAGRVSLCPPPRQTTTIPFDLERALVRPSDSLAMHKIAFHLPSRWMEWLAQPPLGTSNWLKSVDSGDEAEPGSPQHQLVVLQSFGRGLEHRVAHREEKRASWATEFEEIKSWVGRLESCGWKLQREETRMREETDSPWVEEEMDSTWIQQQYVKVAAALSCKKLVRQAANDATRTQLEHLLDDIHSHLSRELKSVDLYLETVANLAVHSNAQLIAINQEIDNIAVKAAARLRRRSLLPTTDESLIALLSDAEKTQIALAREEYGVLTFLALVSSTLPPAMRERQAEILNLATRMEELKQQLSSAKDEGLQQLTAVATSLPTTADLDTLLKEHHLNPRTMRTSSSEWMRTYSPKSYSSSPRSCLHPSTNHLRLRALVWLHPTLGAASWHWNGSGRSASTSREATTAIETALLFAGLGMEDPVDWHRVLGKAAGERWEDFRYNMVARKDGEDLRETWVEDYGRYGAG</sequence>
<feature type="region of interest" description="Disordered" evidence="2">
    <location>
        <begin position="456"/>
        <end position="476"/>
    </location>
</feature>
<protein>
    <submittedName>
        <fullName evidence="4">Uncharacterized protein</fullName>
    </submittedName>
</protein>
<feature type="coiled-coil region" evidence="1">
    <location>
        <begin position="1147"/>
        <end position="1174"/>
    </location>
</feature>
<evidence type="ECO:0000256" key="2">
    <source>
        <dbReference type="SAM" id="MobiDB-lite"/>
    </source>
</evidence>
<feature type="compositionally biased region" description="Low complexity" evidence="2">
    <location>
        <begin position="563"/>
        <end position="573"/>
    </location>
</feature>
<keyword evidence="3" id="KW-0812">Transmembrane</keyword>
<dbReference type="Proteomes" id="UP000008062">
    <property type="component" value="Chromosome 21"/>
</dbReference>
<feature type="region of interest" description="Disordered" evidence="2">
    <location>
        <begin position="770"/>
        <end position="801"/>
    </location>
</feature>
<keyword evidence="3" id="KW-1133">Transmembrane helix</keyword>
<evidence type="ECO:0000313" key="4">
    <source>
        <dbReference type="EMBL" id="EGP81859.1"/>
    </source>
</evidence>
<proteinExistence type="predicted"/>
<dbReference type="RefSeq" id="XP_003846883.1">
    <property type="nucleotide sequence ID" value="XM_003846835.1"/>
</dbReference>
<dbReference type="HOGENOM" id="CLU_259001_0_0_1"/>
<dbReference type="InParanoid" id="F9XSC4"/>
<evidence type="ECO:0000256" key="3">
    <source>
        <dbReference type="SAM" id="Phobius"/>
    </source>
</evidence>
<dbReference type="GeneID" id="13396695"/>
<feature type="compositionally biased region" description="Low complexity" evidence="2">
    <location>
        <begin position="116"/>
        <end position="131"/>
    </location>
</feature>
<organism evidence="4 5">
    <name type="scientific">Zymoseptoria tritici (strain CBS 115943 / IPO323)</name>
    <name type="common">Speckled leaf blotch fungus</name>
    <name type="synonym">Septoria tritici</name>
    <dbReference type="NCBI Taxonomy" id="336722"/>
    <lineage>
        <taxon>Eukaryota</taxon>
        <taxon>Fungi</taxon>
        <taxon>Dikarya</taxon>
        <taxon>Ascomycota</taxon>
        <taxon>Pezizomycotina</taxon>
        <taxon>Dothideomycetes</taxon>
        <taxon>Dothideomycetidae</taxon>
        <taxon>Mycosphaerellales</taxon>
        <taxon>Mycosphaerellaceae</taxon>
        <taxon>Zymoseptoria</taxon>
    </lineage>
</organism>
<keyword evidence="5" id="KW-1185">Reference proteome</keyword>
<feature type="compositionally biased region" description="Low complexity" evidence="2">
    <location>
        <begin position="618"/>
        <end position="631"/>
    </location>
</feature>
<gene>
    <name evidence="4" type="ORF">MYCGRDRAFT_111815</name>
</gene>
<feature type="region of interest" description="Disordered" evidence="2">
    <location>
        <begin position="511"/>
        <end position="531"/>
    </location>
</feature>
<feature type="region of interest" description="Disordered" evidence="2">
    <location>
        <begin position="591"/>
        <end position="639"/>
    </location>
</feature>
<feature type="region of interest" description="Disordered" evidence="2">
    <location>
        <begin position="543"/>
        <end position="573"/>
    </location>
</feature>
<feature type="compositionally biased region" description="Low complexity" evidence="2">
    <location>
        <begin position="547"/>
        <end position="556"/>
    </location>
</feature>